<evidence type="ECO:0000259" key="1">
    <source>
        <dbReference type="Pfam" id="PF13358"/>
    </source>
</evidence>
<accession>A0A8C4XFZ2</accession>
<dbReference type="Proteomes" id="UP000694620">
    <property type="component" value="Unassembled WGS sequence"/>
</dbReference>
<name>A0A8C4XFZ2_ERPCA</name>
<dbReference type="PANTHER" id="PTHR23022">
    <property type="entry name" value="TRANSPOSABLE ELEMENT-RELATED"/>
    <property type="match status" value="1"/>
</dbReference>
<sequence>SSLRCFCSTAHHQNIIPTVKYGGGSVMVWGCFAASGPGRLAVIDGTMNSTVYQKILKENVRPSVRQLKLKRSWVLQQDNDPKHTSKSTSEWLKKNKMKTLEWPSQSPDLNPIEMLWHDLKKAFMLENPQIKLNYNNFAKMSGQNSSRAL</sequence>
<dbReference type="InterPro" id="IPR052338">
    <property type="entry name" value="Transposase_5"/>
</dbReference>
<keyword evidence="3" id="KW-1185">Reference proteome</keyword>
<dbReference type="GO" id="GO:0003676">
    <property type="term" value="F:nucleic acid binding"/>
    <property type="evidence" value="ECO:0007669"/>
    <property type="project" value="InterPro"/>
</dbReference>
<dbReference type="Ensembl" id="ENSECRT00000028612.1">
    <property type="protein sequence ID" value="ENSECRP00000028026.1"/>
    <property type="gene ID" value="ENSECRG00000018967.1"/>
</dbReference>
<evidence type="ECO:0000313" key="2">
    <source>
        <dbReference type="Ensembl" id="ENSECRP00000028026.1"/>
    </source>
</evidence>
<evidence type="ECO:0000313" key="3">
    <source>
        <dbReference type="Proteomes" id="UP000694620"/>
    </source>
</evidence>
<dbReference type="GeneTree" id="ENSGT01140000282498"/>
<dbReference type="InterPro" id="IPR038717">
    <property type="entry name" value="Tc1-like_DDE_dom"/>
</dbReference>
<dbReference type="PANTHER" id="PTHR23022:SF135">
    <property type="entry name" value="SI:DKEY-77F5.3"/>
    <property type="match status" value="1"/>
</dbReference>
<reference evidence="2" key="2">
    <citation type="submission" date="2025-09" db="UniProtKB">
        <authorList>
            <consortium name="Ensembl"/>
        </authorList>
    </citation>
    <scope>IDENTIFICATION</scope>
</reference>
<dbReference type="AlphaFoldDB" id="A0A8C4XFZ2"/>
<dbReference type="Pfam" id="PF13358">
    <property type="entry name" value="DDE_3"/>
    <property type="match status" value="1"/>
</dbReference>
<reference evidence="2" key="1">
    <citation type="submission" date="2025-08" db="UniProtKB">
        <authorList>
            <consortium name="Ensembl"/>
        </authorList>
    </citation>
    <scope>IDENTIFICATION</scope>
</reference>
<organism evidence="2 3">
    <name type="scientific">Erpetoichthys calabaricus</name>
    <name type="common">Rope fish</name>
    <name type="synonym">Calamoichthys calabaricus</name>
    <dbReference type="NCBI Taxonomy" id="27687"/>
    <lineage>
        <taxon>Eukaryota</taxon>
        <taxon>Metazoa</taxon>
        <taxon>Chordata</taxon>
        <taxon>Craniata</taxon>
        <taxon>Vertebrata</taxon>
        <taxon>Euteleostomi</taxon>
        <taxon>Actinopterygii</taxon>
        <taxon>Polypteriformes</taxon>
        <taxon>Polypteridae</taxon>
        <taxon>Erpetoichthys</taxon>
    </lineage>
</organism>
<proteinExistence type="predicted"/>
<dbReference type="InterPro" id="IPR036397">
    <property type="entry name" value="RNaseH_sf"/>
</dbReference>
<protein>
    <recommendedName>
        <fullName evidence="1">Tc1-like transposase DDE domain-containing protein</fullName>
    </recommendedName>
</protein>
<feature type="domain" description="Tc1-like transposase DDE" evidence="1">
    <location>
        <begin position="24"/>
        <end position="123"/>
    </location>
</feature>
<dbReference type="Gene3D" id="3.30.420.10">
    <property type="entry name" value="Ribonuclease H-like superfamily/Ribonuclease H"/>
    <property type="match status" value="1"/>
</dbReference>